<evidence type="ECO:0000256" key="3">
    <source>
        <dbReference type="ARBA" id="ARBA00022989"/>
    </source>
</evidence>
<name>A0ABN7SLW2_OIKDI</name>
<organism evidence="6 7">
    <name type="scientific">Oikopleura dioica</name>
    <name type="common">Tunicate</name>
    <dbReference type="NCBI Taxonomy" id="34765"/>
    <lineage>
        <taxon>Eukaryota</taxon>
        <taxon>Metazoa</taxon>
        <taxon>Chordata</taxon>
        <taxon>Tunicata</taxon>
        <taxon>Appendicularia</taxon>
        <taxon>Copelata</taxon>
        <taxon>Oikopleuridae</taxon>
        <taxon>Oikopleura</taxon>
    </lineage>
</organism>
<evidence type="ECO:0000256" key="5">
    <source>
        <dbReference type="SAM" id="Phobius"/>
    </source>
</evidence>
<feature type="transmembrane region" description="Helical" evidence="5">
    <location>
        <begin position="391"/>
        <end position="411"/>
    </location>
</feature>
<dbReference type="Proteomes" id="UP001158576">
    <property type="component" value="Chromosome 1"/>
</dbReference>
<feature type="transmembrane region" description="Helical" evidence="5">
    <location>
        <begin position="281"/>
        <end position="298"/>
    </location>
</feature>
<feature type="transmembrane region" description="Helical" evidence="5">
    <location>
        <begin position="12"/>
        <end position="34"/>
    </location>
</feature>
<dbReference type="SUPFAM" id="SSF103473">
    <property type="entry name" value="MFS general substrate transporter"/>
    <property type="match status" value="1"/>
</dbReference>
<gene>
    <name evidence="6" type="ORF">OKIOD_LOCUS9673</name>
</gene>
<dbReference type="InterPro" id="IPR036259">
    <property type="entry name" value="MFS_trans_sf"/>
</dbReference>
<dbReference type="EMBL" id="OU015566">
    <property type="protein sequence ID" value="CAG5103726.1"/>
    <property type="molecule type" value="Genomic_DNA"/>
</dbReference>
<evidence type="ECO:0000256" key="4">
    <source>
        <dbReference type="ARBA" id="ARBA00023136"/>
    </source>
</evidence>
<feature type="transmembrane region" description="Helical" evidence="5">
    <location>
        <begin position="247"/>
        <end position="269"/>
    </location>
</feature>
<feature type="transmembrane region" description="Helical" evidence="5">
    <location>
        <begin position="175"/>
        <end position="197"/>
    </location>
</feature>
<keyword evidence="2 5" id="KW-0812">Transmembrane</keyword>
<evidence type="ECO:0000313" key="7">
    <source>
        <dbReference type="Proteomes" id="UP001158576"/>
    </source>
</evidence>
<feature type="transmembrane region" description="Helical" evidence="5">
    <location>
        <begin position="203"/>
        <end position="226"/>
    </location>
</feature>
<reference evidence="6 7" key="1">
    <citation type="submission" date="2021-04" db="EMBL/GenBank/DDBJ databases">
        <authorList>
            <person name="Bliznina A."/>
        </authorList>
    </citation>
    <scope>NUCLEOTIDE SEQUENCE [LARGE SCALE GENOMIC DNA]</scope>
</reference>
<evidence type="ECO:0000256" key="1">
    <source>
        <dbReference type="ARBA" id="ARBA00004141"/>
    </source>
</evidence>
<dbReference type="Gene3D" id="1.20.1250.20">
    <property type="entry name" value="MFS general substrate transporter like domains"/>
    <property type="match status" value="1"/>
</dbReference>
<dbReference type="PANTHER" id="PTHR24064">
    <property type="entry name" value="SOLUTE CARRIER FAMILY 22 MEMBER"/>
    <property type="match status" value="1"/>
</dbReference>
<proteinExistence type="predicted"/>
<feature type="transmembrane region" description="Helical" evidence="5">
    <location>
        <begin position="334"/>
        <end position="353"/>
    </location>
</feature>
<keyword evidence="4 5" id="KW-0472">Membrane</keyword>
<evidence type="ECO:0000256" key="2">
    <source>
        <dbReference type="ARBA" id="ARBA00022692"/>
    </source>
</evidence>
<dbReference type="InterPro" id="IPR005828">
    <property type="entry name" value="MFS_sugar_transport-like"/>
</dbReference>
<feature type="transmembrane region" description="Helical" evidence="5">
    <location>
        <begin position="120"/>
        <end position="141"/>
    </location>
</feature>
<feature type="transmembrane region" description="Helical" evidence="5">
    <location>
        <begin position="310"/>
        <end position="328"/>
    </location>
</feature>
<protein>
    <submittedName>
        <fullName evidence="6">Oidioi.mRNA.OKI2018_I69.chr1.g908.t1.cds</fullName>
    </submittedName>
</protein>
<feature type="transmembrane region" description="Helical" evidence="5">
    <location>
        <begin position="89"/>
        <end position="108"/>
    </location>
</feature>
<evidence type="ECO:0000313" key="6">
    <source>
        <dbReference type="EMBL" id="CAG5103726.1"/>
    </source>
</evidence>
<sequence length="458" mass="51718">MRKKLPEEAIIVLSQLGAMLYAFITVFPVFGHLVPEINCINNSSDPCKCEEKDLNFNFSSVQPSDFFIDEWNSLATELKLVCEKDSHNAVMISLGTFGEITSIFLSGYISDTFGRRKSLLFYNCIFFASIALQFVGQGLVFFSAARFFIHFSGIALMLLAVLYGSEMAENQNFAYIIWALYYYSGTAMASVVAYFLPDWRAQMAVNLTLSAIYFIFLFLIPESSVFKASRARAEEKPKFYDTRPNRFYFLSICILSFSMFACNFIYFGLLWNGGSLSPNPYLNVFYLGLLGTIGALLQKPLLNIFSSIKIVAFSFYACSGVIFLALIIGDDWWTSILCFFGFFWICLTYINAYDAAATFPVNNRSISCSICSLLARSAILTPPFMKYLSPKMQLGTLVIISAASASIYLILPRIPPEMPFFTMAEANKVYEETYFSGARYEKGKEKKEDLQQIFLETA</sequence>
<dbReference type="Pfam" id="PF00083">
    <property type="entry name" value="Sugar_tr"/>
    <property type="match status" value="1"/>
</dbReference>
<comment type="subcellular location">
    <subcellularLocation>
        <location evidence="1">Membrane</location>
        <topology evidence="1">Multi-pass membrane protein</topology>
    </subcellularLocation>
</comment>
<feature type="transmembrane region" description="Helical" evidence="5">
    <location>
        <begin position="147"/>
        <end position="163"/>
    </location>
</feature>
<keyword evidence="3 5" id="KW-1133">Transmembrane helix</keyword>
<keyword evidence="7" id="KW-1185">Reference proteome</keyword>
<accession>A0ABN7SLW2</accession>